<keyword evidence="3" id="KW-1185">Reference proteome</keyword>
<gene>
    <name evidence="2" type="ORF">ACFFIA_03805</name>
</gene>
<evidence type="ECO:0000256" key="1">
    <source>
        <dbReference type="RuleBase" id="RU362001"/>
    </source>
</evidence>
<dbReference type="Gene3D" id="1.10.287.1060">
    <property type="entry name" value="ESAT-6-like"/>
    <property type="match status" value="1"/>
</dbReference>
<protein>
    <recommendedName>
        <fullName evidence="1">ESAT-6-like protein</fullName>
    </recommendedName>
</protein>
<dbReference type="RefSeq" id="WP_377245271.1">
    <property type="nucleotide sequence ID" value="NZ_JBHLUH010000004.1"/>
</dbReference>
<evidence type="ECO:0000313" key="3">
    <source>
        <dbReference type="Proteomes" id="UP001589867"/>
    </source>
</evidence>
<name>A0ABV6LWI1_9ACTN</name>
<dbReference type="InterPro" id="IPR036689">
    <property type="entry name" value="ESAT-6-like_sf"/>
</dbReference>
<reference evidence="2 3" key="1">
    <citation type="submission" date="2024-09" db="EMBL/GenBank/DDBJ databases">
        <authorList>
            <person name="Sun Q."/>
            <person name="Mori K."/>
        </authorList>
    </citation>
    <scope>NUCLEOTIDE SEQUENCE [LARGE SCALE GENOMIC DNA]</scope>
    <source>
        <strain evidence="2 3">TBRC 3947</strain>
    </source>
</reference>
<dbReference type="InterPro" id="IPR010310">
    <property type="entry name" value="T7SS_ESAT-6-like"/>
</dbReference>
<accession>A0ABV6LWI1</accession>
<evidence type="ECO:0000313" key="2">
    <source>
        <dbReference type="EMBL" id="MFC0526777.1"/>
    </source>
</evidence>
<organism evidence="2 3">
    <name type="scientific">Phytohabitans kaempferiae</name>
    <dbReference type="NCBI Taxonomy" id="1620943"/>
    <lineage>
        <taxon>Bacteria</taxon>
        <taxon>Bacillati</taxon>
        <taxon>Actinomycetota</taxon>
        <taxon>Actinomycetes</taxon>
        <taxon>Micromonosporales</taxon>
        <taxon>Micromonosporaceae</taxon>
    </lineage>
</organism>
<sequence length="105" mass="11243">MERTEAEAVVLERTAARFDQVNGDLEAMLKGLMAQLEALRGAWQGAGGRSFEQVKAQWADDQAAIQRTLAETAAALRTSGQGYDAADSQAATRLAATHRGIELPL</sequence>
<dbReference type="Proteomes" id="UP001589867">
    <property type="component" value="Unassembled WGS sequence"/>
</dbReference>
<comment type="caution">
    <text evidence="2">The sequence shown here is derived from an EMBL/GenBank/DDBJ whole genome shotgun (WGS) entry which is preliminary data.</text>
</comment>
<proteinExistence type="inferred from homology"/>
<dbReference type="NCBIfam" id="TIGR03930">
    <property type="entry name" value="WXG100_ESAT6"/>
    <property type="match status" value="1"/>
</dbReference>
<comment type="similarity">
    <text evidence="1">Belongs to the WXG100 family.</text>
</comment>
<dbReference type="EMBL" id="JBHLUH010000004">
    <property type="protein sequence ID" value="MFC0526777.1"/>
    <property type="molecule type" value="Genomic_DNA"/>
</dbReference>
<dbReference type="SUPFAM" id="SSF140453">
    <property type="entry name" value="EsxAB dimer-like"/>
    <property type="match status" value="1"/>
</dbReference>
<dbReference type="Pfam" id="PF06013">
    <property type="entry name" value="WXG100"/>
    <property type="match status" value="1"/>
</dbReference>